<dbReference type="Pfam" id="PF01541">
    <property type="entry name" value="GIY-YIG"/>
    <property type="match status" value="1"/>
</dbReference>
<dbReference type="InterPro" id="IPR000305">
    <property type="entry name" value="GIY-YIG_endonuc"/>
</dbReference>
<feature type="domain" description="GIY-YIG" evidence="2">
    <location>
        <begin position="1"/>
        <end position="77"/>
    </location>
</feature>
<protein>
    <submittedName>
        <fullName evidence="3">GIY-YIG nuclease family protein</fullName>
    </submittedName>
</protein>
<gene>
    <name evidence="3" type="ORF">J6595_02000</name>
</gene>
<name>A0ABS4BDV6_9HYPH</name>
<keyword evidence="4" id="KW-1185">Reference proteome</keyword>
<evidence type="ECO:0000313" key="3">
    <source>
        <dbReference type="EMBL" id="MBP0614361.1"/>
    </source>
</evidence>
<evidence type="ECO:0000256" key="1">
    <source>
        <dbReference type="ARBA" id="ARBA00007435"/>
    </source>
</evidence>
<dbReference type="PANTHER" id="PTHR34477">
    <property type="entry name" value="UPF0213 PROTEIN YHBQ"/>
    <property type="match status" value="1"/>
</dbReference>
<dbReference type="SUPFAM" id="SSF82771">
    <property type="entry name" value="GIY-YIG endonuclease"/>
    <property type="match status" value="1"/>
</dbReference>
<dbReference type="RefSeq" id="WP_209592771.1">
    <property type="nucleotide sequence ID" value="NZ_JAGJCF010000001.1"/>
</dbReference>
<dbReference type="Gene3D" id="3.40.1440.10">
    <property type="entry name" value="GIY-YIG endonuclease"/>
    <property type="match status" value="1"/>
</dbReference>
<dbReference type="EMBL" id="JAGJCF010000001">
    <property type="protein sequence ID" value="MBP0614361.1"/>
    <property type="molecule type" value="Genomic_DNA"/>
</dbReference>
<comment type="caution">
    <text evidence="3">The sequence shown here is derived from an EMBL/GenBank/DDBJ whole genome shotgun (WGS) entry which is preliminary data.</text>
</comment>
<dbReference type="CDD" id="cd10448">
    <property type="entry name" value="GIY-YIG_unchar_3"/>
    <property type="match status" value="1"/>
</dbReference>
<dbReference type="InterPro" id="IPR050190">
    <property type="entry name" value="UPF0213_domain"/>
</dbReference>
<dbReference type="SMART" id="SM00465">
    <property type="entry name" value="GIYc"/>
    <property type="match status" value="1"/>
</dbReference>
<proteinExistence type="inferred from homology"/>
<comment type="similarity">
    <text evidence="1">Belongs to the UPF0213 family.</text>
</comment>
<sequence length="95" mass="11220">MTGYVYVMASQRNGTLYIGVTSDLSRRVHEHKTEATKGFTSRYGCKRLVWYEEHFDIRDAIAREKALKKWSRARKMVLIEAMNPGWEELYRGMGW</sequence>
<accession>A0ABS4BDV6</accession>
<evidence type="ECO:0000313" key="4">
    <source>
        <dbReference type="Proteomes" id="UP000678276"/>
    </source>
</evidence>
<reference evidence="3 4" key="1">
    <citation type="submission" date="2021-04" db="EMBL/GenBank/DDBJ databases">
        <title>Whole genome sequence of Jiella sp. KSK16Y-1.</title>
        <authorList>
            <person name="Tuo L."/>
        </authorList>
    </citation>
    <scope>NUCLEOTIDE SEQUENCE [LARGE SCALE GENOMIC DNA]</scope>
    <source>
        <strain evidence="3 4">KSK16Y-1</strain>
    </source>
</reference>
<dbReference type="PROSITE" id="PS50164">
    <property type="entry name" value="GIY_YIG"/>
    <property type="match status" value="1"/>
</dbReference>
<dbReference type="InterPro" id="IPR035901">
    <property type="entry name" value="GIY-YIG_endonuc_sf"/>
</dbReference>
<dbReference type="PANTHER" id="PTHR34477:SF5">
    <property type="entry name" value="BSL5627 PROTEIN"/>
    <property type="match status" value="1"/>
</dbReference>
<evidence type="ECO:0000259" key="2">
    <source>
        <dbReference type="PROSITE" id="PS50164"/>
    </source>
</evidence>
<dbReference type="Proteomes" id="UP000678276">
    <property type="component" value="Unassembled WGS sequence"/>
</dbReference>
<organism evidence="3 4">
    <name type="scientific">Jiella mangrovi</name>
    <dbReference type="NCBI Taxonomy" id="2821407"/>
    <lineage>
        <taxon>Bacteria</taxon>
        <taxon>Pseudomonadati</taxon>
        <taxon>Pseudomonadota</taxon>
        <taxon>Alphaproteobacteria</taxon>
        <taxon>Hyphomicrobiales</taxon>
        <taxon>Aurantimonadaceae</taxon>
        <taxon>Jiella</taxon>
    </lineage>
</organism>